<sequence length="246" mass="28596">FINPQIEYFYKDGSKFNAFFTFKSSGKNTTITRKNPIYPFAKIKSSQSITLDYEGIISSSFEYDWRISFDKSPKYKTWGSNGYKKEFYKLGAKYSFDENLTFGINLIAKKEKEWLRWIEQNQLSSSDLGRREISFNLNWYRGLKHELRLKSQFIALKSKSPIGLSVNEQGYLSENGNGIDSFSIGQAALQLRYKYEFAPLSNIYLIYSKGGDVSLDNENNDFLNLFEDAWSNPTNEAISIKIRLKY</sequence>
<reference evidence="2 3" key="1">
    <citation type="submission" date="2020-06" db="EMBL/GenBank/DDBJ databases">
        <title>Dysbiosis in marine aquaculture revealed through microbiome analysis: reverse ecology for environmental sustainability.</title>
        <authorList>
            <person name="Haro-Moreno J.M."/>
            <person name="Coutinho F.H."/>
            <person name="Zaragoza-Solas A."/>
            <person name="Picazo A."/>
            <person name="Almagro-Moreno S."/>
            <person name="Lopez-Perez M."/>
        </authorList>
    </citation>
    <scope>NUCLEOTIDE SEQUENCE [LARGE SCALE GENOMIC DNA]</scope>
    <source>
        <strain evidence="2">MCMED-G42</strain>
    </source>
</reference>
<comment type="caution">
    <text evidence="2">The sequence shown here is derived from an EMBL/GenBank/DDBJ whole genome shotgun (WGS) entry which is preliminary data.</text>
</comment>
<dbReference type="EMBL" id="JACETM010000051">
    <property type="protein sequence ID" value="MBA4724358.1"/>
    <property type="molecule type" value="Genomic_DNA"/>
</dbReference>
<accession>A0A838YXW5</accession>
<dbReference type="InterPro" id="IPR045670">
    <property type="entry name" value="DUF5916"/>
</dbReference>
<evidence type="ECO:0000259" key="1">
    <source>
        <dbReference type="Pfam" id="PF19313"/>
    </source>
</evidence>
<name>A0A838YXW5_9GAMM</name>
<proteinExistence type="predicted"/>
<dbReference type="Pfam" id="PF19313">
    <property type="entry name" value="DUF5916"/>
    <property type="match status" value="1"/>
</dbReference>
<dbReference type="Proteomes" id="UP000585327">
    <property type="component" value="Unassembled WGS sequence"/>
</dbReference>
<evidence type="ECO:0000313" key="2">
    <source>
        <dbReference type="EMBL" id="MBA4724358.1"/>
    </source>
</evidence>
<protein>
    <recommendedName>
        <fullName evidence="1">DUF5916 domain-containing protein</fullName>
    </recommendedName>
</protein>
<feature type="domain" description="DUF5916" evidence="1">
    <location>
        <begin position="33"/>
        <end position="243"/>
    </location>
</feature>
<feature type="non-terminal residue" evidence="2">
    <location>
        <position position="1"/>
    </location>
</feature>
<dbReference type="AlphaFoldDB" id="A0A838YXW5"/>
<evidence type="ECO:0000313" key="3">
    <source>
        <dbReference type="Proteomes" id="UP000585327"/>
    </source>
</evidence>
<gene>
    <name evidence="2" type="ORF">H2021_03975</name>
</gene>
<organism evidence="2 3">
    <name type="scientific">SAR86 cluster bacterium</name>
    <dbReference type="NCBI Taxonomy" id="2030880"/>
    <lineage>
        <taxon>Bacteria</taxon>
        <taxon>Pseudomonadati</taxon>
        <taxon>Pseudomonadota</taxon>
        <taxon>Gammaproteobacteria</taxon>
        <taxon>SAR86 cluster</taxon>
    </lineage>
</organism>